<reference evidence="3" key="1">
    <citation type="journal article" date="2019" name="Int. J. Syst. Evol. Microbiol.">
        <title>The Global Catalogue of Microorganisms (GCM) 10K type strain sequencing project: providing services to taxonomists for standard genome sequencing and annotation.</title>
        <authorList>
            <consortium name="The Broad Institute Genomics Platform"/>
            <consortium name="The Broad Institute Genome Sequencing Center for Infectious Disease"/>
            <person name="Wu L."/>
            <person name="Ma J."/>
        </authorList>
    </citation>
    <scope>NUCLEOTIDE SEQUENCE [LARGE SCALE GENOMIC DNA]</scope>
    <source>
        <strain evidence="3">CGMCC 1.12286</strain>
    </source>
</reference>
<keyword evidence="3" id="KW-1185">Reference proteome</keyword>
<evidence type="ECO:0000313" key="2">
    <source>
        <dbReference type="EMBL" id="MFD1675699.1"/>
    </source>
</evidence>
<name>A0ABW4JIR0_9BACL</name>
<gene>
    <name evidence="2" type="ORF">ACFSB2_13440</name>
</gene>
<keyword evidence="2" id="KW-0315">Glutamine amidotransferase</keyword>
<proteinExistence type="predicted"/>
<dbReference type="Pfam" id="PF00117">
    <property type="entry name" value="GATase"/>
    <property type="match status" value="1"/>
</dbReference>
<dbReference type="Gene3D" id="3.40.50.880">
    <property type="match status" value="1"/>
</dbReference>
<comment type="caution">
    <text evidence="2">The sequence shown here is derived from an EMBL/GenBank/DDBJ whole genome shotgun (WGS) entry which is preliminary data.</text>
</comment>
<accession>A0ABW4JIR0</accession>
<organism evidence="2 3">
    <name type="scientific">Alicyclobacillus fodiniaquatilis</name>
    <dbReference type="NCBI Taxonomy" id="1661150"/>
    <lineage>
        <taxon>Bacteria</taxon>
        <taxon>Bacillati</taxon>
        <taxon>Bacillota</taxon>
        <taxon>Bacilli</taxon>
        <taxon>Bacillales</taxon>
        <taxon>Alicyclobacillaceae</taxon>
        <taxon>Alicyclobacillus</taxon>
    </lineage>
</organism>
<dbReference type="InterPro" id="IPR029062">
    <property type="entry name" value="Class_I_gatase-like"/>
</dbReference>
<dbReference type="Proteomes" id="UP001597079">
    <property type="component" value="Unassembled WGS sequence"/>
</dbReference>
<dbReference type="EMBL" id="JBHUCX010000035">
    <property type="protein sequence ID" value="MFD1675699.1"/>
    <property type="molecule type" value="Genomic_DNA"/>
</dbReference>
<dbReference type="RefSeq" id="WP_377943585.1">
    <property type="nucleotide sequence ID" value="NZ_JBHUCX010000035.1"/>
</dbReference>
<dbReference type="InterPro" id="IPR017926">
    <property type="entry name" value="GATASE"/>
</dbReference>
<dbReference type="SUPFAM" id="SSF52317">
    <property type="entry name" value="Class I glutamine amidotransferase-like"/>
    <property type="match status" value="1"/>
</dbReference>
<protein>
    <submittedName>
        <fullName evidence="2">Type 1 glutamine amidotransferase</fullName>
    </submittedName>
</protein>
<feature type="domain" description="Glutamine amidotransferase" evidence="1">
    <location>
        <begin position="18"/>
        <end position="78"/>
    </location>
</feature>
<evidence type="ECO:0000313" key="3">
    <source>
        <dbReference type="Proteomes" id="UP001597079"/>
    </source>
</evidence>
<evidence type="ECO:0000259" key="1">
    <source>
        <dbReference type="Pfam" id="PF00117"/>
    </source>
</evidence>
<sequence>MKRYALSGWSNETASLIGAQLIADALGSKVAANSSKEIGWWPVNWTDEAQETELFRGFPDRSSVFHWHGDTFELPQGATRIAQ</sequence>